<evidence type="ECO:0000256" key="5">
    <source>
        <dbReference type="ARBA" id="ARBA00023187"/>
    </source>
</evidence>
<keyword evidence="6" id="KW-0687">Ribonucleoprotein</keyword>
<sequence>MRRRLVFLLRSSSPRPPFHCLFSCYLSRRSLSSLKDRYDPPFSPLPSSKPQTLPRSKPPLPHSYEENNDIPFHSDLPFHFRYSYSETNPAVKPIGFRESPRFSPFGPGRLDRNWDGVSAKMDMEEELDWGDVLKERREVIGESLTDEEVEELVEKYRHNDCNRQINLGKGGVTHNMIDDIHNHWKRAEAVRIKCLGVATLDMNNVCFHLEDKTGGVIIYRNINILLLYRGRNYVPKQRPFVPLMLWKPRAPVYPRLVKNVADGLTFEETKEMRNKGLNSPALMKLTRNGVYVYVVERLQAAFEMEEVLRLDCKGVDTSDCKKIGVKLMVL</sequence>
<dbReference type="PANTHER" id="PTHR46247">
    <property type="entry name" value="CRS2-ASSOCIATED FACTOR 1, CHLOROPLASTIC"/>
    <property type="match status" value="1"/>
</dbReference>
<dbReference type="AlphaFoldDB" id="A0A0K9PTJ0"/>
<organism evidence="10 11">
    <name type="scientific">Zostera marina</name>
    <name type="common">Eelgrass</name>
    <dbReference type="NCBI Taxonomy" id="29655"/>
    <lineage>
        <taxon>Eukaryota</taxon>
        <taxon>Viridiplantae</taxon>
        <taxon>Streptophyta</taxon>
        <taxon>Embryophyta</taxon>
        <taxon>Tracheophyta</taxon>
        <taxon>Spermatophyta</taxon>
        <taxon>Magnoliopsida</taxon>
        <taxon>Liliopsida</taxon>
        <taxon>Zosteraceae</taxon>
        <taxon>Zostera</taxon>
    </lineage>
</organism>
<dbReference type="GO" id="GO:0006397">
    <property type="term" value="P:mRNA processing"/>
    <property type="evidence" value="ECO:0007669"/>
    <property type="project" value="UniProtKB-KW"/>
</dbReference>
<dbReference type="SUPFAM" id="SSF75471">
    <property type="entry name" value="YhbY-like"/>
    <property type="match status" value="2"/>
</dbReference>
<keyword evidence="2" id="KW-0677">Repeat</keyword>
<feature type="domain" description="CRM" evidence="9">
    <location>
        <begin position="142"/>
        <end position="240"/>
    </location>
</feature>
<evidence type="ECO:0000259" key="9">
    <source>
        <dbReference type="PROSITE" id="PS51295"/>
    </source>
</evidence>
<proteinExistence type="predicted"/>
<dbReference type="GO" id="GO:1990904">
    <property type="term" value="C:ribonucleoprotein complex"/>
    <property type="evidence" value="ECO:0007669"/>
    <property type="project" value="UniProtKB-KW"/>
</dbReference>
<evidence type="ECO:0000256" key="6">
    <source>
        <dbReference type="ARBA" id="ARBA00023274"/>
    </source>
</evidence>
<feature type="compositionally biased region" description="Polar residues" evidence="8">
    <location>
        <begin position="45"/>
        <end position="54"/>
    </location>
</feature>
<dbReference type="GO" id="GO:0003723">
    <property type="term" value="F:RNA binding"/>
    <property type="evidence" value="ECO:0007669"/>
    <property type="project" value="UniProtKB-UniRule"/>
</dbReference>
<keyword evidence="1" id="KW-0507">mRNA processing</keyword>
<dbReference type="OrthoDB" id="1911210at2759"/>
<evidence type="ECO:0000256" key="8">
    <source>
        <dbReference type="SAM" id="MobiDB-lite"/>
    </source>
</evidence>
<dbReference type="Proteomes" id="UP000036987">
    <property type="component" value="Unassembled WGS sequence"/>
</dbReference>
<keyword evidence="3 7" id="KW-0694">RNA-binding</keyword>
<feature type="domain" description="CRM" evidence="9">
    <location>
        <begin position="262"/>
        <end position="330"/>
    </location>
</feature>
<dbReference type="InterPro" id="IPR035920">
    <property type="entry name" value="YhbY-like_sf"/>
</dbReference>
<name>A0A0K9PTJ0_ZOSMR</name>
<keyword evidence="4" id="KW-0809">Transit peptide</keyword>
<evidence type="ECO:0000313" key="11">
    <source>
        <dbReference type="Proteomes" id="UP000036987"/>
    </source>
</evidence>
<accession>A0A0K9PTJ0</accession>
<dbReference type="PROSITE" id="PS51295">
    <property type="entry name" value="CRM"/>
    <property type="match status" value="2"/>
</dbReference>
<evidence type="ECO:0000256" key="4">
    <source>
        <dbReference type="ARBA" id="ARBA00022946"/>
    </source>
</evidence>
<reference evidence="11" key="1">
    <citation type="journal article" date="2016" name="Nature">
        <title>The genome of the seagrass Zostera marina reveals angiosperm adaptation to the sea.</title>
        <authorList>
            <person name="Olsen J.L."/>
            <person name="Rouze P."/>
            <person name="Verhelst B."/>
            <person name="Lin Y.-C."/>
            <person name="Bayer T."/>
            <person name="Collen J."/>
            <person name="Dattolo E."/>
            <person name="De Paoli E."/>
            <person name="Dittami S."/>
            <person name="Maumus F."/>
            <person name="Michel G."/>
            <person name="Kersting A."/>
            <person name="Lauritano C."/>
            <person name="Lohaus R."/>
            <person name="Toepel M."/>
            <person name="Tonon T."/>
            <person name="Vanneste K."/>
            <person name="Amirebrahimi M."/>
            <person name="Brakel J."/>
            <person name="Bostroem C."/>
            <person name="Chovatia M."/>
            <person name="Grimwood J."/>
            <person name="Jenkins J.W."/>
            <person name="Jueterbock A."/>
            <person name="Mraz A."/>
            <person name="Stam W.T."/>
            <person name="Tice H."/>
            <person name="Bornberg-Bauer E."/>
            <person name="Green P.J."/>
            <person name="Pearson G.A."/>
            <person name="Procaccini G."/>
            <person name="Duarte C.M."/>
            <person name="Schmutz J."/>
            <person name="Reusch T.B.H."/>
            <person name="Van de Peer Y."/>
        </authorList>
    </citation>
    <scope>NUCLEOTIDE SEQUENCE [LARGE SCALE GENOMIC DNA]</scope>
    <source>
        <strain evidence="11">cv. Finnish</strain>
    </source>
</reference>
<gene>
    <name evidence="10" type="ORF">ZOSMA_166G00630</name>
</gene>
<dbReference type="OMA" id="DIFDPPF"/>
<dbReference type="FunFam" id="3.30.110.60:FF:000002">
    <property type="entry name" value="CRS2-associated factor 1, chloroplastic"/>
    <property type="match status" value="1"/>
</dbReference>
<protein>
    <submittedName>
        <fullName evidence="10">CRS2-associated factor 2, mitochondrial</fullName>
    </submittedName>
</protein>
<dbReference type="Gene3D" id="3.30.110.60">
    <property type="entry name" value="YhbY-like"/>
    <property type="match status" value="1"/>
</dbReference>
<dbReference type="Pfam" id="PF01985">
    <property type="entry name" value="CRS1_YhbY"/>
    <property type="match status" value="1"/>
</dbReference>
<keyword evidence="11" id="KW-1185">Reference proteome</keyword>
<comment type="caution">
    <text evidence="10">The sequence shown here is derived from an EMBL/GenBank/DDBJ whole genome shotgun (WGS) entry which is preliminary data.</text>
</comment>
<evidence type="ECO:0000313" key="10">
    <source>
        <dbReference type="EMBL" id="KMZ72363.1"/>
    </source>
</evidence>
<feature type="region of interest" description="Disordered" evidence="8">
    <location>
        <begin position="39"/>
        <end position="66"/>
    </location>
</feature>
<dbReference type="EMBL" id="LFYR01000636">
    <property type="protein sequence ID" value="KMZ72363.1"/>
    <property type="molecule type" value="Genomic_DNA"/>
</dbReference>
<dbReference type="InterPro" id="IPR001890">
    <property type="entry name" value="RNA-binding_CRM"/>
</dbReference>
<dbReference type="GO" id="GO:0000373">
    <property type="term" value="P:Group II intron splicing"/>
    <property type="evidence" value="ECO:0007669"/>
    <property type="project" value="InterPro"/>
</dbReference>
<keyword evidence="5" id="KW-0508">mRNA splicing</keyword>
<evidence type="ECO:0000256" key="3">
    <source>
        <dbReference type="ARBA" id="ARBA00022884"/>
    </source>
</evidence>
<dbReference type="InterPro" id="IPR044599">
    <property type="entry name" value="CAF1P_plant"/>
</dbReference>
<dbReference type="PANTHER" id="PTHR46247:SF4">
    <property type="entry name" value="CRS2-ASSOCIATED FACTOR 2, MITOCHONDRIAL"/>
    <property type="match status" value="1"/>
</dbReference>
<evidence type="ECO:0000256" key="7">
    <source>
        <dbReference type="PROSITE-ProRule" id="PRU00626"/>
    </source>
</evidence>
<evidence type="ECO:0000256" key="2">
    <source>
        <dbReference type="ARBA" id="ARBA00022737"/>
    </source>
</evidence>
<evidence type="ECO:0000256" key="1">
    <source>
        <dbReference type="ARBA" id="ARBA00022664"/>
    </source>
</evidence>
<dbReference type="SMART" id="SM01103">
    <property type="entry name" value="CRS1_YhbY"/>
    <property type="match status" value="1"/>
</dbReference>